<feature type="transmembrane region" description="Helical" evidence="1">
    <location>
        <begin position="155"/>
        <end position="176"/>
    </location>
</feature>
<sequence>MAFEDLDGELEGCTLEELQEIHDTQQDLYSAEEIEHIASLIAARRGILDAERKRLEAMVEERLPEEMECRKCGGPNEFANVKCKFCGATLDKSEYYDDARAVLYGEIRDGLHADDSVHDEALSRFFAEEEEALDDDEVARQHIAAPSEGEKSYTFHYVVSVVIPLVGFIMGGILLTKEDEDDRSAGKVCIVAGIISVVIGYFLWSLYLNSIVY</sequence>
<gene>
    <name evidence="2" type="ORF">KHY67_07530</name>
</gene>
<proteinExistence type="predicted"/>
<comment type="caution">
    <text evidence="2">The sequence shown here is derived from an EMBL/GenBank/DDBJ whole genome shotgun (WGS) entry which is preliminary data.</text>
</comment>
<keyword evidence="1" id="KW-0472">Membrane</keyword>
<dbReference type="EMBL" id="JAGZJA010000011">
    <property type="protein sequence ID" value="MBS5147525.1"/>
    <property type="molecule type" value="Genomic_DNA"/>
</dbReference>
<accession>A0A943BRD0</accession>
<evidence type="ECO:0000313" key="2">
    <source>
        <dbReference type="EMBL" id="MBS5147525.1"/>
    </source>
</evidence>
<keyword evidence="1" id="KW-1133">Transmembrane helix</keyword>
<feature type="transmembrane region" description="Helical" evidence="1">
    <location>
        <begin position="188"/>
        <end position="207"/>
    </location>
</feature>
<organism evidence="2 3">
    <name type="scientific">Collinsella intestinalis</name>
    <dbReference type="NCBI Taxonomy" id="147207"/>
    <lineage>
        <taxon>Bacteria</taxon>
        <taxon>Bacillati</taxon>
        <taxon>Actinomycetota</taxon>
        <taxon>Coriobacteriia</taxon>
        <taxon>Coriobacteriales</taxon>
        <taxon>Coriobacteriaceae</taxon>
        <taxon>Collinsella</taxon>
    </lineage>
</organism>
<protein>
    <recommendedName>
        <fullName evidence="4">Zinc ribbon domain-containing protein</fullName>
    </recommendedName>
</protein>
<keyword evidence="1" id="KW-0812">Transmembrane</keyword>
<name>A0A943BRD0_9ACTN</name>
<dbReference type="AlphaFoldDB" id="A0A943BRD0"/>
<reference evidence="2" key="1">
    <citation type="submission" date="2021-02" db="EMBL/GenBank/DDBJ databases">
        <title>Infant gut strain persistence is associated with maternal origin, phylogeny, and functional potential including surface adhesion and iron acquisition.</title>
        <authorList>
            <person name="Lou Y.C."/>
        </authorList>
    </citation>
    <scope>NUCLEOTIDE SEQUENCE</scope>
    <source>
        <strain evidence="2">L3_128_245G1_dasL3_128_245G1_concoct_49</strain>
    </source>
</reference>
<evidence type="ECO:0000313" key="3">
    <source>
        <dbReference type="Proteomes" id="UP000738879"/>
    </source>
</evidence>
<evidence type="ECO:0008006" key="4">
    <source>
        <dbReference type="Google" id="ProtNLM"/>
    </source>
</evidence>
<dbReference type="Proteomes" id="UP000738879">
    <property type="component" value="Unassembled WGS sequence"/>
</dbReference>
<evidence type="ECO:0000256" key="1">
    <source>
        <dbReference type="SAM" id="Phobius"/>
    </source>
</evidence>